<feature type="transmembrane region" description="Helical" evidence="5">
    <location>
        <begin position="6"/>
        <end position="24"/>
    </location>
</feature>
<proteinExistence type="predicted"/>
<evidence type="ECO:0000256" key="1">
    <source>
        <dbReference type="ARBA" id="ARBA00022475"/>
    </source>
</evidence>
<feature type="transmembrane region" description="Helical" evidence="5">
    <location>
        <begin position="62"/>
        <end position="82"/>
    </location>
</feature>
<evidence type="ECO:0008006" key="8">
    <source>
        <dbReference type="Google" id="ProtNLM"/>
    </source>
</evidence>
<keyword evidence="7" id="KW-1185">Reference proteome</keyword>
<reference evidence="6 7" key="1">
    <citation type="submission" date="2011-09" db="EMBL/GenBank/DDBJ databases">
        <authorList>
            <person name="Weinstock G."/>
            <person name="Sodergren E."/>
            <person name="Clifton S."/>
            <person name="Fulton L."/>
            <person name="Fulton B."/>
            <person name="Courtney L."/>
            <person name="Fronick C."/>
            <person name="Harrison M."/>
            <person name="Strong C."/>
            <person name="Farmer C."/>
            <person name="Delahaunty K."/>
            <person name="Markovic C."/>
            <person name="Hall O."/>
            <person name="Minx P."/>
            <person name="Tomlinson C."/>
            <person name="Mitreva M."/>
            <person name="Hou S."/>
            <person name="Chen J."/>
            <person name="Wollam A."/>
            <person name="Pepin K.H."/>
            <person name="Johnson M."/>
            <person name="Bhonagiri V."/>
            <person name="Zhang X."/>
            <person name="Suruliraj S."/>
            <person name="Warren W."/>
            <person name="Chinwalla A."/>
            <person name="Mardis E.R."/>
            <person name="Wilson R.K."/>
        </authorList>
    </citation>
    <scope>NUCLEOTIDE SEQUENCE [LARGE SCALE GENOMIC DNA]</scope>
    <source>
        <strain evidence="6 7">F0439</strain>
    </source>
</reference>
<name>G9ZK55_9LACO</name>
<feature type="transmembrane region" description="Helical" evidence="5">
    <location>
        <begin position="36"/>
        <end position="56"/>
    </location>
</feature>
<protein>
    <recommendedName>
        <fullName evidence="8">DUF1516 family protein</fullName>
    </recommendedName>
</protein>
<dbReference type="RefSeq" id="WP_008210357.1">
    <property type="nucleotide sequence ID" value="NZ_JH414907.1"/>
</dbReference>
<keyword evidence="2 5" id="KW-0812">Transmembrane</keyword>
<dbReference type="eggNOG" id="ENOG5030AC5">
    <property type="taxonomic scope" value="Bacteria"/>
</dbReference>
<evidence type="ECO:0000256" key="4">
    <source>
        <dbReference type="ARBA" id="ARBA00023136"/>
    </source>
</evidence>
<accession>G9ZK55</accession>
<organism evidence="6 7">
    <name type="scientific">Lentilactobacillus parafarraginis F0439</name>
    <dbReference type="NCBI Taxonomy" id="797515"/>
    <lineage>
        <taxon>Bacteria</taxon>
        <taxon>Bacillati</taxon>
        <taxon>Bacillota</taxon>
        <taxon>Bacilli</taxon>
        <taxon>Lactobacillales</taxon>
        <taxon>Lactobacillaceae</taxon>
        <taxon>Lentilactobacillus</taxon>
    </lineage>
</organism>
<dbReference type="InterPro" id="IPR010899">
    <property type="entry name" value="UPF0344"/>
</dbReference>
<evidence type="ECO:0000313" key="7">
    <source>
        <dbReference type="Proteomes" id="UP000004625"/>
    </source>
</evidence>
<evidence type="ECO:0000256" key="5">
    <source>
        <dbReference type="SAM" id="Phobius"/>
    </source>
</evidence>
<keyword evidence="4 5" id="KW-0472">Membrane</keyword>
<evidence type="ECO:0000313" key="6">
    <source>
        <dbReference type="EMBL" id="EHM01478.1"/>
    </source>
</evidence>
<gene>
    <name evidence="6" type="ORF">HMPREF9103_00102</name>
</gene>
<dbReference type="EMBL" id="AGEY01000008">
    <property type="protein sequence ID" value="EHM01478.1"/>
    <property type="molecule type" value="Genomic_DNA"/>
</dbReference>
<dbReference type="Pfam" id="PF07457">
    <property type="entry name" value="DUF1516"/>
    <property type="match status" value="1"/>
</dbReference>
<keyword evidence="3 5" id="KW-1133">Transmembrane helix</keyword>
<comment type="caution">
    <text evidence="6">The sequence shown here is derived from an EMBL/GenBank/DDBJ whole genome shotgun (WGS) entry which is preliminary data.</text>
</comment>
<evidence type="ECO:0000256" key="2">
    <source>
        <dbReference type="ARBA" id="ARBA00022692"/>
    </source>
</evidence>
<evidence type="ECO:0000256" key="3">
    <source>
        <dbReference type="ARBA" id="ARBA00022989"/>
    </source>
</evidence>
<sequence length="114" mass="13108">MKLWIILNYACWCFLLINTIYGLTRSIKKRVINSMMIARLFYWLIVISQVVIGLRSFHRHPLLVVTGGVVTLIIIALCETAYGRKQEVHYTPRLLWFLIVGGIIGIAIQTAVNY</sequence>
<dbReference type="PATRIC" id="fig|797515.3.peg.90"/>
<keyword evidence="1" id="KW-1003">Cell membrane</keyword>
<dbReference type="Proteomes" id="UP000004625">
    <property type="component" value="Unassembled WGS sequence"/>
</dbReference>
<dbReference type="AlphaFoldDB" id="G9ZK55"/>
<feature type="transmembrane region" description="Helical" evidence="5">
    <location>
        <begin position="94"/>
        <end position="112"/>
    </location>
</feature>
<dbReference type="HOGENOM" id="CLU_2142661_0_0_9"/>